<sequence length="248" mass="26039">MPTTAGAPAGGDTPPVRRRVPPRLSFSLLKTTMAVTGTVMAAFVVVHMVGNLKALLGPESFNGYAAWLRELGYPLLPHEGLLWILRVVLAGCLAAHVAAGLTLWRRARRSGGAVSGGRRMRVRTTGARSMVLTGGLLLVFVAVHVLDLTIGRLVAPQGFLAPAGTGQVHAYENLVASLSRPVMAAFYSLVMLTLGLHLAQGLWSVVHDLGGTGARLRRTVLIIALAVAASVALVNGMLPLLVLTGRIP</sequence>
<evidence type="ECO:0000313" key="2">
    <source>
        <dbReference type="EMBL" id="VEG29807.1"/>
    </source>
</evidence>
<feature type="transmembrane region" description="Helical" evidence="1">
    <location>
        <begin position="184"/>
        <end position="206"/>
    </location>
</feature>
<evidence type="ECO:0000313" key="3">
    <source>
        <dbReference type="Proteomes" id="UP000266895"/>
    </source>
</evidence>
<dbReference type="NCBIfam" id="TIGR02046">
    <property type="entry name" value="sdhC_b558_fam"/>
    <property type="match status" value="1"/>
</dbReference>
<accession>A0A3S5EH68</accession>
<dbReference type="KEGG" id="ahw:NCTC11636_02276"/>
<dbReference type="GO" id="GO:0016020">
    <property type="term" value="C:membrane"/>
    <property type="evidence" value="ECO:0007669"/>
    <property type="project" value="InterPro"/>
</dbReference>
<keyword evidence="3" id="KW-1185">Reference proteome</keyword>
<feature type="transmembrane region" description="Helical" evidence="1">
    <location>
        <begin position="218"/>
        <end position="242"/>
    </location>
</feature>
<evidence type="ECO:0000256" key="1">
    <source>
        <dbReference type="SAM" id="Phobius"/>
    </source>
</evidence>
<name>A0A3S5EH68_9ACTO</name>
<feature type="transmembrane region" description="Helical" evidence="1">
    <location>
        <begin position="125"/>
        <end position="146"/>
    </location>
</feature>
<dbReference type="Proteomes" id="UP000266895">
    <property type="component" value="Chromosome"/>
</dbReference>
<keyword evidence="1" id="KW-0812">Transmembrane</keyword>
<keyword evidence="1" id="KW-0472">Membrane</keyword>
<dbReference type="InterPro" id="IPR011138">
    <property type="entry name" value="Cytochrome_b-558"/>
</dbReference>
<dbReference type="EMBL" id="LR134350">
    <property type="protein sequence ID" value="VEG29807.1"/>
    <property type="molecule type" value="Genomic_DNA"/>
</dbReference>
<dbReference type="InterPro" id="IPR034804">
    <property type="entry name" value="SQR/QFR_C/D"/>
</dbReference>
<feature type="transmembrane region" description="Helical" evidence="1">
    <location>
        <begin position="83"/>
        <end position="104"/>
    </location>
</feature>
<reference evidence="2 3" key="1">
    <citation type="submission" date="2018-12" db="EMBL/GenBank/DDBJ databases">
        <authorList>
            <consortium name="Pathogen Informatics"/>
        </authorList>
    </citation>
    <scope>NUCLEOTIDE SEQUENCE [LARGE SCALE GENOMIC DNA]</scope>
    <source>
        <strain evidence="2 3">NCTC11636</strain>
    </source>
</reference>
<gene>
    <name evidence="2" type="ORF">NCTC11636_02276</name>
</gene>
<organism evidence="2 3">
    <name type="scientific">Actinomyces howellii</name>
    <dbReference type="NCBI Taxonomy" id="52771"/>
    <lineage>
        <taxon>Bacteria</taxon>
        <taxon>Bacillati</taxon>
        <taxon>Actinomycetota</taxon>
        <taxon>Actinomycetes</taxon>
        <taxon>Actinomycetales</taxon>
        <taxon>Actinomycetaceae</taxon>
        <taxon>Actinomyces</taxon>
    </lineage>
</organism>
<keyword evidence="1" id="KW-1133">Transmembrane helix</keyword>
<dbReference type="CDD" id="cd03498">
    <property type="entry name" value="SQR_TypeB_2_TM"/>
    <property type="match status" value="1"/>
</dbReference>
<proteinExistence type="predicted"/>
<protein>
    <submittedName>
        <fullName evidence="2">Succinate dehydrogenase/fumarate reductase, cytochrome b subunit</fullName>
    </submittedName>
</protein>
<dbReference type="RefSeq" id="WP_197719410.1">
    <property type="nucleotide sequence ID" value="NZ_LR134350.1"/>
</dbReference>
<dbReference type="AlphaFoldDB" id="A0A3S5EH68"/>
<dbReference type="SUPFAM" id="SSF81343">
    <property type="entry name" value="Fumarate reductase respiratory complex transmembrane subunits"/>
    <property type="match status" value="1"/>
</dbReference>
<dbReference type="Gene3D" id="1.20.1300.10">
    <property type="entry name" value="Fumarate reductase/succinate dehydrogenase, transmembrane subunit"/>
    <property type="match status" value="1"/>
</dbReference>
<feature type="transmembrane region" description="Helical" evidence="1">
    <location>
        <begin position="27"/>
        <end position="49"/>
    </location>
</feature>